<sequence>MTFDINDVVKLKADLPNERLSKGMIGVVVAVFTSPELAYEVEFCNEQGETLTEIALKPELIEPSN</sequence>
<evidence type="ECO:0000313" key="1">
    <source>
        <dbReference type="EMBL" id="GGX64956.1"/>
    </source>
</evidence>
<evidence type="ECO:0000313" key="2">
    <source>
        <dbReference type="Proteomes" id="UP000626148"/>
    </source>
</evidence>
<dbReference type="RefSeq" id="WP_189611266.1">
    <property type="nucleotide sequence ID" value="NZ_BMXR01000009.1"/>
</dbReference>
<reference evidence="1" key="2">
    <citation type="submission" date="2020-09" db="EMBL/GenBank/DDBJ databases">
        <authorList>
            <person name="Sun Q."/>
            <person name="Kim S."/>
        </authorList>
    </citation>
    <scope>NUCLEOTIDE SEQUENCE</scope>
    <source>
        <strain evidence="1">KCTC 22169</strain>
    </source>
</reference>
<accession>A0A918NG40</accession>
<dbReference type="AlphaFoldDB" id="A0A918NG40"/>
<dbReference type="Pfam" id="PF16277">
    <property type="entry name" value="DUF4926"/>
    <property type="match status" value="1"/>
</dbReference>
<evidence type="ECO:0008006" key="3">
    <source>
        <dbReference type="Google" id="ProtNLM"/>
    </source>
</evidence>
<organism evidence="1 2">
    <name type="scientific">Saccharospirillum salsuginis</name>
    <dbReference type="NCBI Taxonomy" id="418750"/>
    <lineage>
        <taxon>Bacteria</taxon>
        <taxon>Pseudomonadati</taxon>
        <taxon>Pseudomonadota</taxon>
        <taxon>Gammaproteobacteria</taxon>
        <taxon>Oceanospirillales</taxon>
        <taxon>Saccharospirillaceae</taxon>
        <taxon>Saccharospirillum</taxon>
    </lineage>
</organism>
<reference evidence="1" key="1">
    <citation type="journal article" date="2014" name="Int. J. Syst. Evol. Microbiol.">
        <title>Complete genome sequence of Corynebacterium casei LMG S-19264T (=DSM 44701T), isolated from a smear-ripened cheese.</title>
        <authorList>
            <consortium name="US DOE Joint Genome Institute (JGI-PGF)"/>
            <person name="Walter F."/>
            <person name="Albersmeier A."/>
            <person name="Kalinowski J."/>
            <person name="Ruckert C."/>
        </authorList>
    </citation>
    <scope>NUCLEOTIDE SEQUENCE</scope>
    <source>
        <strain evidence="1">KCTC 22169</strain>
    </source>
</reference>
<gene>
    <name evidence="1" type="ORF">GCM10007392_36020</name>
</gene>
<dbReference type="Proteomes" id="UP000626148">
    <property type="component" value="Unassembled WGS sequence"/>
</dbReference>
<keyword evidence="2" id="KW-1185">Reference proteome</keyword>
<dbReference type="InterPro" id="IPR032568">
    <property type="entry name" value="DUF4926"/>
</dbReference>
<name>A0A918NG40_9GAMM</name>
<proteinExistence type="predicted"/>
<dbReference type="EMBL" id="BMXR01000009">
    <property type="protein sequence ID" value="GGX64956.1"/>
    <property type="molecule type" value="Genomic_DNA"/>
</dbReference>
<comment type="caution">
    <text evidence="1">The sequence shown here is derived from an EMBL/GenBank/DDBJ whole genome shotgun (WGS) entry which is preliminary data.</text>
</comment>
<protein>
    <recommendedName>
        <fullName evidence="3">DUF4926 domain-containing protein</fullName>
    </recommendedName>
</protein>